<dbReference type="GO" id="GO:0098552">
    <property type="term" value="C:side of membrane"/>
    <property type="evidence" value="ECO:0007669"/>
    <property type="project" value="UniProtKB-KW"/>
</dbReference>
<keyword evidence="6" id="KW-1015">Disulfide bond</keyword>
<dbReference type="InterPro" id="IPR036312">
    <property type="entry name" value="Bifun_inhib/LTP/seed_sf"/>
</dbReference>
<name>A0A371FMY6_MUCPR</name>
<dbReference type="Pfam" id="PF14368">
    <property type="entry name" value="LTP_2"/>
    <property type="match status" value="1"/>
</dbReference>
<keyword evidence="8" id="KW-0449">Lipoprotein</keyword>
<sequence>MFVKVHPKVMLVLAIVLTLKSHGMGDSEQVNQKCMERLTGISTCLPYVGGNAKAPTPDCCSGLVQAINNNKKCICIIIKNRDDPHLGLKISITLALALPSLCKAPGNFALCPALLHLDPKSPEAQAFNIQHGGSEGPSTSPSGTDPFNNILILVVTKGSSQNGGNEKSDDAATPNNSAFYKGKRLVVAIAGLLICFF</sequence>
<proteinExistence type="inferred from homology"/>
<reference evidence="11" key="1">
    <citation type="submission" date="2018-05" db="EMBL/GenBank/DDBJ databases">
        <title>Draft genome of Mucuna pruriens seed.</title>
        <authorList>
            <person name="Nnadi N.E."/>
            <person name="Vos R."/>
            <person name="Hasami M.H."/>
            <person name="Devisetty U.K."/>
            <person name="Aguiy J.C."/>
        </authorList>
    </citation>
    <scope>NUCLEOTIDE SEQUENCE [LARGE SCALE GENOMIC DNA]</scope>
    <source>
        <strain evidence="11">JCA_2017</strain>
    </source>
</reference>
<keyword evidence="4" id="KW-0472">Membrane</keyword>
<evidence type="ECO:0000313" key="12">
    <source>
        <dbReference type="Proteomes" id="UP000257109"/>
    </source>
</evidence>
<evidence type="ECO:0000256" key="5">
    <source>
        <dbReference type="ARBA" id="ARBA00022729"/>
    </source>
</evidence>
<dbReference type="Gene3D" id="1.10.110.10">
    <property type="entry name" value="Plant lipid-transfer and hydrophobic proteins"/>
    <property type="match status" value="1"/>
</dbReference>
<dbReference type="GO" id="GO:0005886">
    <property type="term" value="C:plasma membrane"/>
    <property type="evidence" value="ECO:0007669"/>
    <property type="project" value="UniProtKB-SubCell"/>
</dbReference>
<dbReference type="PANTHER" id="PTHR33044">
    <property type="entry name" value="BIFUNCTIONAL INHIBITOR/LIPID-TRANSFER PROTEIN/SEED STORAGE 2S ALBUMIN SUPERFAMILY PROTEIN-RELATED"/>
    <property type="match status" value="1"/>
</dbReference>
<dbReference type="STRING" id="157652.A0A371FMY6"/>
<dbReference type="Proteomes" id="UP000257109">
    <property type="component" value="Unassembled WGS sequence"/>
</dbReference>
<protein>
    <submittedName>
        <fullName evidence="11">Protein YLS3</fullName>
    </submittedName>
</protein>
<keyword evidence="7" id="KW-0325">Glycoprotein</keyword>
<evidence type="ECO:0000256" key="2">
    <source>
        <dbReference type="ARBA" id="ARBA00009748"/>
    </source>
</evidence>
<comment type="caution">
    <text evidence="11">The sequence shown here is derived from an EMBL/GenBank/DDBJ whole genome shotgun (WGS) entry which is preliminary data.</text>
</comment>
<evidence type="ECO:0000256" key="8">
    <source>
        <dbReference type="ARBA" id="ARBA00023288"/>
    </source>
</evidence>
<dbReference type="OrthoDB" id="1417987at2759"/>
<evidence type="ECO:0000313" key="11">
    <source>
        <dbReference type="EMBL" id="RDX79689.1"/>
    </source>
</evidence>
<comment type="subcellular location">
    <subcellularLocation>
        <location evidence="1">Cell membrane</location>
        <topology evidence="1">Lipid-anchor</topology>
        <topology evidence="1">GPI-anchor</topology>
    </subcellularLocation>
</comment>
<evidence type="ECO:0000256" key="4">
    <source>
        <dbReference type="ARBA" id="ARBA00022622"/>
    </source>
</evidence>
<feature type="signal peptide" evidence="9">
    <location>
        <begin position="1"/>
        <end position="25"/>
    </location>
</feature>
<accession>A0A371FMY6</accession>
<keyword evidence="12" id="KW-1185">Reference proteome</keyword>
<keyword evidence="4" id="KW-0336">GPI-anchor</keyword>
<feature type="non-terminal residue" evidence="11">
    <location>
        <position position="1"/>
    </location>
</feature>
<evidence type="ECO:0000256" key="3">
    <source>
        <dbReference type="ARBA" id="ARBA00022475"/>
    </source>
</evidence>
<dbReference type="EMBL" id="QJKJ01008463">
    <property type="protein sequence ID" value="RDX79689.1"/>
    <property type="molecule type" value="Genomic_DNA"/>
</dbReference>
<evidence type="ECO:0000256" key="7">
    <source>
        <dbReference type="ARBA" id="ARBA00023180"/>
    </source>
</evidence>
<gene>
    <name evidence="11" type="primary">YLS3</name>
    <name evidence="11" type="ORF">CR513_39861</name>
</gene>
<keyword evidence="5 9" id="KW-0732">Signal</keyword>
<evidence type="ECO:0000256" key="9">
    <source>
        <dbReference type="SAM" id="SignalP"/>
    </source>
</evidence>
<feature type="domain" description="Bifunctional inhibitor/plant lipid transfer protein/seed storage helical" evidence="10">
    <location>
        <begin position="21"/>
        <end position="111"/>
    </location>
</feature>
<dbReference type="CDD" id="cd00010">
    <property type="entry name" value="AAI_LTSS"/>
    <property type="match status" value="1"/>
</dbReference>
<comment type="similarity">
    <text evidence="2">Belongs to the plant LTP family.</text>
</comment>
<keyword evidence="3" id="KW-1003">Cell membrane</keyword>
<evidence type="ECO:0000256" key="1">
    <source>
        <dbReference type="ARBA" id="ARBA00004609"/>
    </source>
</evidence>
<dbReference type="InterPro" id="IPR043325">
    <property type="entry name" value="LTSS"/>
</dbReference>
<feature type="chain" id="PRO_5016860158" evidence="9">
    <location>
        <begin position="26"/>
        <end position="197"/>
    </location>
</feature>
<dbReference type="SUPFAM" id="SSF47699">
    <property type="entry name" value="Bifunctional inhibitor/lipid-transfer protein/seed storage 2S albumin"/>
    <property type="match status" value="1"/>
</dbReference>
<evidence type="ECO:0000259" key="10">
    <source>
        <dbReference type="Pfam" id="PF14368"/>
    </source>
</evidence>
<evidence type="ECO:0000256" key="6">
    <source>
        <dbReference type="ARBA" id="ARBA00023157"/>
    </source>
</evidence>
<dbReference type="AlphaFoldDB" id="A0A371FMY6"/>
<dbReference type="InterPro" id="IPR016140">
    <property type="entry name" value="Bifunc_inhib/LTP/seed_store"/>
</dbReference>
<organism evidence="11 12">
    <name type="scientific">Mucuna pruriens</name>
    <name type="common">Velvet bean</name>
    <name type="synonym">Dolichos pruriens</name>
    <dbReference type="NCBI Taxonomy" id="157652"/>
    <lineage>
        <taxon>Eukaryota</taxon>
        <taxon>Viridiplantae</taxon>
        <taxon>Streptophyta</taxon>
        <taxon>Embryophyta</taxon>
        <taxon>Tracheophyta</taxon>
        <taxon>Spermatophyta</taxon>
        <taxon>Magnoliopsida</taxon>
        <taxon>eudicotyledons</taxon>
        <taxon>Gunneridae</taxon>
        <taxon>Pentapetalae</taxon>
        <taxon>rosids</taxon>
        <taxon>fabids</taxon>
        <taxon>Fabales</taxon>
        <taxon>Fabaceae</taxon>
        <taxon>Papilionoideae</taxon>
        <taxon>50 kb inversion clade</taxon>
        <taxon>NPAAA clade</taxon>
        <taxon>indigoferoid/millettioid clade</taxon>
        <taxon>Phaseoleae</taxon>
        <taxon>Mucuna</taxon>
    </lineage>
</organism>